<dbReference type="RefSeq" id="WP_136908361.1">
    <property type="nucleotide sequence ID" value="NZ_SUMD01000003.1"/>
</dbReference>
<dbReference type="InterPro" id="IPR001789">
    <property type="entry name" value="Sig_transdc_resp-reg_receiver"/>
</dbReference>
<dbReference type="InterPro" id="IPR039420">
    <property type="entry name" value="WalR-like"/>
</dbReference>
<keyword evidence="1 5" id="KW-0597">Phosphoprotein</keyword>
<evidence type="ECO:0000256" key="1">
    <source>
        <dbReference type="ARBA" id="ARBA00022553"/>
    </source>
</evidence>
<keyword evidence="9" id="KW-1185">Reference proteome</keyword>
<proteinExistence type="predicted"/>
<name>A0ABY2RM11_9NOCA</name>
<evidence type="ECO:0000256" key="2">
    <source>
        <dbReference type="ARBA" id="ARBA00023015"/>
    </source>
</evidence>
<evidence type="ECO:0000313" key="9">
    <source>
        <dbReference type="Proteomes" id="UP000305109"/>
    </source>
</evidence>
<dbReference type="PROSITE" id="PS50110">
    <property type="entry name" value="RESPONSE_REGULATORY"/>
    <property type="match status" value="1"/>
</dbReference>
<feature type="domain" description="HTH luxR-type" evidence="6">
    <location>
        <begin position="146"/>
        <end position="211"/>
    </location>
</feature>
<evidence type="ECO:0000313" key="8">
    <source>
        <dbReference type="EMBL" id="TJZ79338.1"/>
    </source>
</evidence>
<reference evidence="8 9" key="1">
    <citation type="submission" date="2019-04" db="EMBL/GenBank/DDBJ databases">
        <title>Rhodococcus oryzae sp. nov., a novel actinomycete isolated from rhizosphere soil of rice (Oryza sativa L.).</title>
        <authorList>
            <person name="Li C."/>
        </authorList>
    </citation>
    <scope>NUCLEOTIDE SEQUENCE [LARGE SCALE GENOMIC DNA]</scope>
    <source>
        <strain evidence="8 9">NEAU-CX67</strain>
    </source>
</reference>
<dbReference type="PANTHER" id="PTHR43214">
    <property type="entry name" value="TWO-COMPONENT RESPONSE REGULATOR"/>
    <property type="match status" value="1"/>
</dbReference>
<protein>
    <submittedName>
        <fullName evidence="8">Response regulator transcription factor</fullName>
    </submittedName>
</protein>
<dbReference type="SUPFAM" id="SSF46894">
    <property type="entry name" value="C-terminal effector domain of the bipartite response regulators"/>
    <property type="match status" value="1"/>
</dbReference>
<organism evidence="8 9">
    <name type="scientific">Rhodococcus oryzae</name>
    <dbReference type="NCBI Taxonomy" id="2571143"/>
    <lineage>
        <taxon>Bacteria</taxon>
        <taxon>Bacillati</taxon>
        <taxon>Actinomycetota</taxon>
        <taxon>Actinomycetes</taxon>
        <taxon>Mycobacteriales</taxon>
        <taxon>Nocardiaceae</taxon>
        <taxon>Rhodococcus</taxon>
    </lineage>
</organism>
<accession>A0ABY2RM11</accession>
<comment type="caution">
    <text evidence="8">The sequence shown here is derived from an EMBL/GenBank/DDBJ whole genome shotgun (WGS) entry which is preliminary data.</text>
</comment>
<dbReference type="Pfam" id="PF00072">
    <property type="entry name" value="Response_reg"/>
    <property type="match status" value="1"/>
</dbReference>
<dbReference type="Gene3D" id="3.40.50.2300">
    <property type="match status" value="1"/>
</dbReference>
<dbReference type="SUPFAM" id="SSF52172">
    <property type="entry name" value="CheY-like"/>
    <property type="match status" value="1"/>
</dbReference>
<sequence>MRVMLADDSVLLREGIGRLLADSGATITASVGDAEALLRAVGDAEAPPEVCVVDVRMPPTFLDEGLRAALVIRERWPRVGVLVLSQYVEERYASELLRDRIDGVGYLLKDRVADVADFIDAVERVAAGGTVIDPDVVQQLLARTPRNDTLDTLTPREREVLTAMAQGQSNAGIAATLVIGHAAVEKHIGNIFGKLGLHHDAADHRRVLAVLRYLGAT</sequence>
<dbReference type="InterPro" id="IPR016032">
    <property type="entry name" value="Sig_transdc_resp-reg_C-effctor"/>
</dbReference>
<dbReference type="CDD" id="cd06170">
    <property type="entry name" value="LuxR_C_like"/>
    <property type="match status" value="1"/>
</dbReference>
<dbReference type="InterPro" id="IPR000792">
    <property type="entry name" value="Tscrpt_reg_LuxR_C"/>
</dbReference>
<dbReference type="Pfam" id="PF00196">
    <property type="entry name" value="GerE"/>
    <property type="match status" value="1"/>
</dbReference>
<evidence type="ECO:0000259" key="6">
    <source>
        <dbReference type="PROSITE" id="PS50043"/>
    </source>
</evidence>
<dbReference type="CDD" id="cd17535">
    <property type="entry name" value="REC_NarL-like"/>
    <property type="match status" value="1"/>
</dbReference>
<dbReference type="InterPro" id="IPR011006">
    <property type="entry name" value="CheY-like_superfamily"/>
</dbReference>
<feature type="domain" description="Response regulatory" evidence="7">
    <location>
        <begin position="2"/>
        <end position="124"/>
    </location>
</feature>
<evidence type="ECO:0000256" key="5">
    <source>
        <dbReference type="PROSITE-ProRule" id="PRU00169"/>
    </source>
</evidence>
<dbReference type="PANTHER" id="PTHR43214:SF24">
    <property type="entry name" value="TRANSCRIPTIONAL REGULATORY PROTEIN NARL-RELATED"/>
    <property type="match status" value="1"/>
</dbReference>
<evidence type="ECO:0000259" key="7">
    <source>
        <dbReference type="PROSITE" id="PS50110"/>
    </source>
</evidence>
<feature type="modified residue" description="4-aspartylphosphate" evidence="5">
    <location>
        <position position="54"/>
    </location>
</feature>
<keyword evidence="2" id="KW-0805">Transcription regulation</keyword>
<dbReference type="SMART" id="SM00448">
    <property type="entry name" value="REC"/>
    <property type="match status" value="1"/>
</dbReference>
<dbReference type="Proteomes" id="UP000305109">
    <property type="component" value="Unassembled WGS sequence"/>
</dbReference>
<gene>
    <name evidence="8" type="ORF">FCG67_06765</name>
</gene>
<keyword evidence="3" id="KW-0238">DNA-binding</keyword>
<evidence type="ECO:0000256" key="3">
    <source>
        <dbReference type="ARBA" id="ARBA00023125"/>
    </source>
</evidence>
<dbReference type="PRINTS" id="PR00038">
    <property type="entry name" value="HTHLUXR"/>
</dbReference>
<dbReference type="SMART" id="SM00421">
    <property type="entry name" value="HTH_LUXR"/>
    <property type="match status" value="1"/>
</dbReference>
<dbReference type="PROSITE" id="PS50043">
    <property type="entry name" value="HTH_LUXR_2"/>
    <property type="match status" value="1"/>
</dbReference>
<keyword evidence="4" id="KW-0804">Transcription</keyword>
<evidence type="ECO:0000256" key="4">
    <source>
        <dbReference type="ARBA" id="ARBA00023163"/>
    </source>
</evidence>
<dbReference type="InterPro" id="IPR058245">
    <property type="entry name" value="NreC/VraR/RcsB-like_REC"/>
</dbReference>
<dbReference type="EMBL" id="SUMD01000003">
    <property type="protein sequence ID" value="TJZ79338.1"/>
    <property type="molecule type" value="Genomic_DNA"/>
</dbReference>